<accession>A0A7S2MNP8</accession>
<feature type="compositionally biased region" description="Basic residues" evidence="1">
    <location>
        <begin position="190"/>
        <end position="199"/>
    </location>
</feature>
<protein>
    <submittedName>
        <fullName evidence="3">Uncharacterized protein</fullName>
    </submittedName>
</protein>
<dbReference type="AlphaFoldDB" id="A0A7S2MNP8"/>
<feature type="transmembrane region" description="Helical" evidence="2">
    <location>
        <begin position="361"/>
        <end position="379"/>
    </location>
</feature>
<proteinExistence type="predicted"/>
<feature type="region of interest" description="Disordered" evidence="1">
    <location>
        <begin position="581"/>
        <end position="602"/>
    </location>
</feature>
<reference evidence="3" key="1">
    <citation type="submission" date="2021-01" db="EMBL/GenBank/DDBJ databases">
        <authorList>
            <person name="Corre E."/>
            <person name="Pelletier E."/>
            <person name="Niang G."/>
            <person name="Scheremetjew M."/>
            <person name="Finn R."/>
            <person name="Kale V."/>
            <person name="Holt S."/>
            <person name="Cochrane G."/>
            <person name="Meng A."/>
            <person name="Brown T."/>
            <person name="Cohen L."/>
        </authorList>
    </citation>
    <scope>NUCLEOTIDE SEQUENCE</scope>
    <source>
        <strain evidence="3">CCMP826</strain>
    </source>
</reference>
<feature type="region of interest" description="Disordered" evidence="1">
    <location>
        <begin position="126"/>
        <end position="207"/>
    </location>
</feature>
<sequence length="881" mass="99777">MSLPFPNHDTKKDRKDDTIPSTFATTMMTTAAAQYNNDSNNIYQRGNKNNINESSNVKKMMKNNPTRPTSFVRMNALAKILPKQQKKCRFIFLLFFVSAFSVFHVFHDNNNNGGGDASPFQVTSLETHSVKQHQKQQNGMNKEESGGRRDVENDEKTVQSVTTSSFLGSNEKKDDKEEEEDAYKNTILSKQKKTKKNKHPNHDDQTKSHYDWVFHTSNGNKQNGSEINKIQQQEVENIKHSKRIDSSMLPYSTTTTAQDKKLHDSNLTSLLFHENGTPTRNLYALLLEATPYIVISTCSIVIDFTLYMSLTTSSSSSSLPPPPIIGKIIIFITRITSQVVLLLSNTIAISFDKSKEKKIRIMALTCYVIIGFVLLLIFCEVGNNKCVTHYNNRQRRRKRQKMEDERNQVTFNSMPVSSSVYSTLSQSSSSSPIISSAMSRINYASTGKNILLYMRLCLLSFLCIPYYTLSSSSSSLEEELMIGCTKVFLITFVSLLILKQVYTKWIYHDGSGKHVHFNLSEENEYIYNDKQQRDEIYNNGMGMMESGAYGNIEEGSNQHVFDYEENDARYDYHDEQWRRRRKNDQNLNTNSSATATSSPLEGWEDLLKSNTTIQKTRNNINGDDFKNKQEELLHHRNQIAMKQMRDLLQEKFGANMSLATFDTNEEDDDNNNGDEGHTLEKEGGEGIKQRPVSLPPEIQAIASRRPDLVQMFKNAAEKKEHDKSLMKSLQYNQQMCENDDDGGGGKIGACKNDQVYDSNDALSLTQRTNQNTAKMPSSSAMMPTAIAEGKSTTALSLKAAASAKKDIMEDKCEHENAPSSLHAASISSAPTPSSSYYPNSLLDSMPPHIREIAIRRPDLVSQMLSTRKQQVEMRQKSFEEE</sequence>
<feature type="region of interest" description="Disordered" evidence="1">
    <location>
        <begin position="1"/>
        <end position="20"/>
    </location>
</feature>
<gene>
    <name evidence="3" type="ORF">HTAM1171_LOCUS6241</name>
</gene>
<keyword evidence="2" id="KW-1133">Transmembrane helix</keyword>
<feature type="compositionally biased region" description="Basic and acidic residues" evidence="1">
    <location>
        <begin position="8"/>
        <end position="18"/>
    </location>
</feature>
<feature type="compositionally biased region" description="Polar residues" evidence="1">
    <location>
        <begin position="158"/>
        <end position="168"/>
    </location>
</feature>
<evidence type="ECO:0000313" key="3">
    <source>
        <dbReference type="EMBL" id="CAD9493908.1"/>
    </source>
</evidence>
<feature type="compositionally biased region" description="Acidic residues" evidence="1">
    <location>
        <begin position="663"/>
        <end position="672"/>
    </location>
</feature>
<name>A0A7S2MNP8_9STRA</name>
<keyword evidence="2" id="KW-0472">Membrane</keyword>
<feature type="region of interest" description="Disordered" evidence="1">
    <location>
        <begin position="810"/>
        <end position="842"/>
    </location>
</feature>
<evidence type="ECO:0000256" key="1">
    <source>
        <dbReference type="SAM" id="MobiDB-lite"/>
    </source>
</evidence>
<feature type="compositionally biased region" description="Low complexity" evidence="1">
    <location>
        <begin position="823"/>
        <end position="840"/>
    </location>
</feature>
<feature type="compositionally biased region" description="Basic and acidic residues" evidence="1">
    <location>
        <begin position="674"/>
        <end position="688"/>
    </location>
</feature>
<feature type="compositionally biased region" description="Basic and acidic residues" evidence="1">
    <location>
        <begin position="141"/>
        <end position="157"/>
    </location>
</feature>
<feature type="transmembrane region" description="Helical" evidence="2">
    <location>
        <begin position="450"/>
        <end position="468"/>
    </location>
</feature>
<organism evidence="3">
    <name type="scientific">Helicotheca tamesis</name>
    <dbReference type="NCBI Taxonomy" id="374047"/>
    <lineage>
        <taxon>Eukaryota</taxon>
        <taxon>Sar</taxon>
        <taxon>Stramenopiles</taxon>
        <taxon>Ochrophyta</taxon>
        <taxon>Bacillariophyta</taxon>
        <taxon>Mediophyceae</taxon>
        <taxon>Lithodesmiophycidae</taxon>
        <taxon>Lithodesmiales</taxon>
        <taxon>Lithodesmiaceae</taxon>
        <taxon>Helicotheca</taxon>
    </lineage>
</organism>
<feature type="compositionally biased region" description="Low complexity" evidence="1">
    <location>
        <begin position="588"/>
        <end position="598"/>
    </location>
</feature>
<feature type="transmembrane region" description="Helical" evidence="2">
    <location>
        <begin position="480"/>
        <end position="498"/>
    </location>
</feature>
<feature type="region of interest" description="Disordered" evidence="1">
    <location>
        <begin position="662"/>
        <end position="691"/>
    </location>
</feature>
<evidence type="ECO:0000256" key="2">
    <source>
        <dbReference type="SAM" id="Phobius"/>
    </source>
</evidence>
<dbReference type="EMBL" id="HBGV01010067">
    <property type="protein sequence ID" value="CAD9493908.1"/>
    <property type="molecule type" value="Transcribed_RNA"/>
</dbReference>
<keyword evidence="2" id="KW-0812">Transmembrane</keyword>